<keyword evidence="5" id="KW-1185">Reference proteome</keyword>
<dbReference type="InterPro" id="IPR016163">
    <property type="entry name" value="Ald_DH_C"/>
</dbReference>
<gene>
    <name evidence="4" type="ORF">GCM10009554_15080</name>
</gene>
<dbReference type="SUPFAM" id="SSF53720">
    <property type="entry name" value="ALDH-like"/>
    <property type="match status" value="1"/>
</dbReference>
<name>A0ABN1PPN3_9ACTN</name>
<dbReference type="PANTHER" id="PTHR42986:SF1">
    <property type="entry name" value="BENZALDEHYDE DEHYDROGENASE YFMT"/>
    <property type="match status" value="1"/>
</dbReference>
<dbReference type="Pfam" id="PF00171">
    <property type="entry name" value="Aldedh"/>
    <property type="match status" value="1"/>
</dbReference>
<dbReference type="InterPro" id="IPR015590">
    <property type="entry name" value="Aldehyde_DH_dom"/>
</dbReference>
<dbReference type="PANTHER" id="PTHR42986">
    <property type="entry name" value="BENZALDEHYDE DEHYDROGENASE YFMT"/>
    <property type="match status" value="1"/>
</dbReference>
<keyword evidence="2" id="KW-0520">NAD</keyword>
<sequence>MAPVTRVDSVEDAIRLAGSSEYGLSLGIVTKDVMRGLAIAEQIPTGIVHINDQTVNDEANAPFGGVRASGTGSRFGGPEANIEAFTETRWITLRGEPAQYPM</sequence>
<dbReference type="Gene3D" id="3.40.309.10">
    <property type="entry name" value="Aldehyde Dehydrogenase, Chain A, domain 2"/>
    <property type="match status" value="1"/>
</dbReference>
<accession>A0ABN1PPN3</accession>
<comment type="similarity">
    <text evidence="1">Belongs to the aldehyde dehydrogenase family.</text>
</comment>
<feature type="domain" description="Aldehyde dehydrogenase" evidence="3">
    <location>
        <begin position="2"/>
        <end position="91"/>
    </location>
</feature>
<evidence type="ECO:0000313" key="4">
    <source>
        <dbReference type="EMBL" id="GAA0931306.1"/>
    </source>
</evidence>
<evidence type="ECO:0000256" key="1">
    <source>
        <dbReference type="ARBA" id="ARBA00009986"/>
    </source>
</evidence>
<dbReference type="Proteomes" id="UP001500542">
    <property type="component" value="Unassembled WGS sequence"/>
</dbReference>
<dbReference type="InterPro" id="IPR016161">
    <property type="entry name" value="Ald_DH/histidinol_DH"/>
</dbReference>
<organism evidence="4 5">
    <name type="scientific">Kribbella koreensis</name>
    <dbReference type="NCBI Taxonomy" id="57909"/>
    <lineage>
        <taxon>Bacteria</taxon>
        <taxon>Bacillati</taxon>
        <taxon>Actinomycetota</taxon>
        <taxon>Actinomycetes</taxon>
        <taxon>Propionibacteriales</taxon>
        <taxon>Kribbellaceae</taxon>
        <taxon>Kribbella</taxon>
    </lineage>
</organism>
<dbReference type="EMBL" id="BAAAHK010000003">
    <property type="protein sequence ID" value="GAA0931306.1"/>
    <property type="molecule type" value="Genomic_DNA"/>
</dbReference>
<reference evidence="4 5" key="1">
    <citation type="journal article" date="2019" name="Int. J. Syst. Evol. Microbiol.">
        <title>The Global Catalogue of Microorganisms (GCM) 10K type strain sequencing project: providing services to taxonomists for standard genome sequencing and annotation.</title>
        <authorList>
            <consortium name="The Broad Institute Genomics Platform"/>
            <consortium name="The Broad Institute Genome Sequencing Center for Infectious Disease"/>
            <person name="Wu L."/>
            <person name="Ma J."/>
        </authorList>
    </citation>
    <scope>NUCLEOTIDE SEQUENCE [LARGE SCALE GENOMIC DNA]</scope>
    <source>
        <strain evidence="4 5">JCM 10977</strain>
    </source>
</reference>
<proteinExistence type="inferred from homology"/>
<comment type="caution">
    <text evidence="4">The sequence shown here is derived from an EMBL/GenBank/DDBJ whole genome shotgun (WGS) entry which is preliminary data.</text>
</comment>
<evidence type="ECO:0000313" key="5">
    <source>
        <dbReference type="Proteomes" id="UP001500542"/>
    </source>
</evidence>
<evidence type="ECO:0000259" key="3">
    <source>
        <dbReference type="Pfam" id="PF00171"/>
    </source>
</evidence>
<evidence type="ECO:0000256" key="2">
    <source>
        <dbReference type="ARBA" id="ARBA00023027"/>
    </source>
</evidence>
<protein>
    <recommendedName>
        <fullName evidence="3">Aldehyde dehydrogenase domain-containing protein</fullName>
    </recommendedName>
</protein>